<gene>
    <name evidence="13" type="ORF">BGZ96_005954</name>
</gene>
<evidence type="ECO:0000256" key="2">
    <source>
        <dbReference type="ARBA" id="ARBA00022692"/>
    </source>
</evidence>
<evidence type="ECO:0000313" key="13">
    <source>
        <dbReference type="EMBL" id="KAG0290587.1"/>
    </source>
</evidence>
<name>A0ABQ7K373_9FUNG</name>
<reference evidence="13 14" key="1">
    <citation type="journal article" date="2020" name="Fungal Divers.">
        <title>Resolving the Mortierellaceae phylogeny through synthesis of multi-gene phylogenetics and phylogenomics.</title>
        <authorList>
            <person name="Vandepol N."/>
            <person name="Liber J."/>
            <person name="Desiro A."/>
            <person name="Na H."/>
            <person name="Kennedy M."/>
            <person name="Barry K."/>
            <person name="Grigoriev I.V."/>
            <person name="Miller A.N."/>
            <person name="O'Donnell K."/>
            <person name="Stajich J.E."/>
            <person name="Bonito G."/>
        </authorList>
    </citation>
    <scope>NUCLEOTIDE SEQUENCE [LARGE SCALE GENOMIC DNA]</scope>
    <source>
        <strain evidence="13 14">AD045</strain>
    </source>
</reference>
<keyword evidence="6 10" id="KW-1133">Transmembrane helix</keyword>
<evidence type="ECO:0000256" key="7">
    <source>
        <dbReference type="ARBA" id="ARBA00023136"/>
    </source>
</evidence>
<feature type="compositionally biased region" description="Polar residues" evidence="9">
    <location>
        <begin position="943"/>
        <end position="952"/>
    </location>
</feature>
<feature type="region of interest" description="Disordered" evidence="9">
    <location>
        <begin position="888"/>
        <end position="985"/>
    </location>
</feature>
<dbReference type="SMART" id="SM00184">
    <property type="entry name" value="RING"/>
    <property type="match status" value="1"/>
</dbReference>
<keyword evidence="11" id="KW-0732">Signal</keyword>
<feature type="compositionally biased region" description="Low complexity" evidence="9">
    <location>
        <begin position="907"/>
        <end position="934"/>
    </location>
</feature>
<comment type="subcellular location">
    <subcellularLocation>
        <location evidence="1">Membrane</location>
        <topology evidence="1">Single-pass membrane protein</topology>
    </subcellularLocation>
</comment>
<evidence type="ECO:0000256" key="8">
    <source>
        <dbReference type="PROSITE-ProRule" id="PRU00175"/>
    </source>
</evidence>
<protein>
    <recommendedName>
        <fullName evidence="12">RING-type domain-containing protein</fullName>
    </recommendedName>
</protein>
<evidence type="ECO:0000256" key="6">
    <source>
        <dbReference type="ARBA" id="ARBA00022989"/>
    </source>
</evidence>
<organism evidence="13 14">
    <name type="scientific">Linnemannia gamsii</name>
    <dbReference type="NCBI Taxonomy" id="64522"/>
    <lineage>
        <taxon>Eukaryota</taxon>
        <taxon>Fungi</taxon>
        <taxon>Fungi incertae sedis</taxon>
        <taxon>Mucoromycota</taxon>
        <taxon>Mortierellomycotina</taxon>
        <taxon>Mortierellomycetes</taxon>
        <taxon>Mortierellales</taxon>
        <taxon>Mortierellaceae</taxon>
        <taxon>Linnemannia</taxon>
    </lineage>
</organism>
<evidence type="ECO:0000256" key="5">
    <source>
        <dbReference type="ARBA" id="ARBA00022833"/>
    </source>
</evidence>
<evidence type="ECO:0000256" key="3">
    <source>
        <dbReference type="ARBA" id="ARBA00022723"/>
    </source>
</evidence>
<evidence type="ECO:0000313" key="14">
    <source>
        <dbReference type="Proteomes" id="UP001194696"/>
    </source>
</evidence>
<dbReference type="InterPro" id="IPR013083">
    <property type="entry name" value="Znf_RING/FYVE/PHD"/>
</dbReference>
<evidence type="ECO:0000256" key="4">
    <source>
        <dbReference type="ARBA" id="ARBA00022771"/>
    </source>
</evidence>
<feature type="signal peptide" evidence="11">
    <location>
        <begin position="1"/>
        <end position="26"/>
    </location>
</feature>
<dbReference type="PANTHER" id="PTHR47168:SF1">
    <property type="entry name" value="OS02G0798600 PROTEIN"/>
    <property type="match status" value="1"/>
</dbReference>
<feature type="compositionally biased region" description="Basic and acidic residues" evidence="9">
    <location>
        <begin position="895"/>
        <end position="906"/>
    </location>
</feature>
<dbReference type="InterPro" id="IPR001841">
    <property type="entry name" value="Znf_RING"/>
</dbReference>
<sequence length="1095" mass="118595">MSPSLQHWISLHLPLHQILLLRLLLSEWKTPEGVLIEWTIGCDLGNSFPIYPPTNKPWIAFISSSLLYNNTKLHKSDDASDDGEEDVCDVATLIAIIQAISEDVTGVIMYQDRNSKVSYEELRRQTEVAIWELAGLTPLGAGAVKDQGGGEVSGGLMVASPMTVAKRASLPAVGGVTKEQILAKLALLEQRGRAWAYFNKNQPSSTAKLATPGESPYILDIQPPTNPTPTDGSSSSLQPSADTLPPPPASAPAPAAGVPSIGVLAMGDPALIKILQDSTKIKGESVIAQLKFANNAAGPHQLPSNPVSPPTPTTGAERPAADRSLGLFFWIILGSVVLIVGVWVGFGVVEARSLARRRQQIALDSVKRRTVDQKVLDTYDVRIFKEDDITYSDDDDDNDNDEDEGDKGRLTSTTQPEQQQEQDQEKGADGSSATTPKETIYDDKDLYRFAEQQPAKAQRVYARADFTALRLVATDRGSYAGSTINSLALGRRSGSFDETVYGGLDSARLRRGSGTIFWERRPSLLNATLALNRDERCRSWAESGADMYDYGGESEHEYGYDQEQGYKSHAQQGWADLQVETIKGLDAVKCKEVKTATIVVPMNMAAAEAGRVEMLEDMVAPAGMVTLRRGSVPLLNVPAATPLRETFTDSATLPNFPAASARRGSASLLAQPPILKHKSRFILPRKIETNKLPTVAVVHSGEVTSPTIYGGGHNGEGSINSAGPSTAGFLPPAGWSGERRRSSLSTVAVPDNGRGVAQPNWIGPQDDGGLGSESGQSDLDDGRGVGSNTARIASQGLRRASHQIHKISLEKPLTAPPPLMEVVPSTGTVKSKQLQDKQEEIISPTMLEHKMRFSVIGVDLPDIYTPTTGEFSRLSLDADRFMLPINTKHSRSRSARQELSESDRQQQVEQLQDSDSSSLGSRQSSRSQRSNASSHHNRHGKELTTNTMATSITAATDNTFTSASTSSTRGSPTRRSKGISSSGKQRKRRYDPCAICLEEYEVGDQLRELPCKHFFHSQCIDPWFKDVHGICPVCKRDYSEAGKVSPSPRRQAPGATLRVDHPSNIASILAPLALFATGATSVHHWYAADASMHMM</sequence>
<evidence type="ECO:0000256" key="11">
    <source>
        <dbReference type="SAM" id="SignalP"/>
    </source>
</evidence>
<dbReference type="Proteomes" id="UP001194696">
    <property type="component" value="Unassembled WGS sequence"/>
</dbReference>
<dbReference type="CDD" id="cd16454">
    <property type="entry name" value="RING-H2_PA-TM-RING"/>
    <property type="match status" value="1"/>
</dbReference>
<dbReference type="Pfam" id="PF13639">
    <property type="entry name" value="zf-RING_2"/>
    <property type="match status" value="1"/>
</dbReference>
<feature type="chain" id="PRO_5046224587" description="RING-type domain-containing protein" evidence="11">
    <location>
        <begin position="27"/>
        <end position="1095"/>
    </location>
</feature>
<feature type="region of interest" description="Disordered" evidence="9">
    <location>
        <begin position="389"/>
        <end position="437"/>
    </location>
</feature>
<keyword evidence="7 10" id="KW-0472">Membrane</keyword>
<keyword evidence="5" id="KW-0862">Zinc</keyword>
<accession>A0ABQ7K373</accession>
<evidence type="ECO:0000256" key="9">
    <source>
        <dbReference type="SAM" id="MobiDB-lite"/>
    </source>
</evidence>
<proteinExistence type="predicted"/>
<keyword evidence="4 8" id="KW-0863">Zinc-finger</keyword>
<feature type="compositionally biased region" description="Low complexity" evidence="9">
    <location>
        <begin position="953"/>
        <end position="971"/>
    </location>
</feature>
<feature type="region of interest" description="Disordered" evidence="9">
    <location>
        <begin position="203"/>
        <end position="254"/>
    </location>
</feature>
<feature type="transmembrane region" description="Helical" evidence="10">
    <location>
        <begin position="327"/>
        <end position="349"/>
    </location>
</feature>
<dbReference type="EMBL" id="JAAAIM010000285">
    <property type="protein sequence ID" value="KAG0290587.1"/>
    <property type="molecule type" value="Genomic_DNA"/>
</dbReference>
<dbReference type="PANTHER" id="PTHR47168">
    <property type="entry name" value="RING ZINC FINGER DOMAIN SUPERFAMILY PROTEIN-RELATED"/>
    <property type="match status" value="1"/>
</dbReference>
<keyword evidence="14" id="KW-1185">Reference proteome</keyword>
<evidence type="ECO:0000256" key="10">
    <source>
        <dbReference type="SAM" id="Phobius"/>
    </source>
</evidence>
<dbReference type="Gene3D" id="3.30.40.10">
    <property type="entry name" value="Zinc/RING finger domain, C3HC4 (zinc finger)"/>
    <property type="match status" value="1"/>
</dbReference>
<evidence type="ECO:0000259" key="12">
    <source>
        <dbReference type="PROSITE" id="PS50089"/>
    </source>
</evidence>
<keyword evidence="3" id="KW-0479">Metal-binding</keyword>
<comment type="caution">
    <text evidence="13">The sequence shown here is derived from an EMBL/GenBank/DDBJ whole genome shotgun (WGS) entry which is preliminary data.</text>
</comment>
<feature type="domain" description="RING-type" evidence="12">
    <location>
        <begin position="993"/>
        <end position="1035"/>
    </location>
</feature>
<dbReference type="SUPFAM" id="SSF57850">
    <property type="entry name" value="RING/U-box"/>
    <property type="match status" value="1"/>
</dbReference>
<evidence type="ECO:0000256" key="1">
    <source>
        <dbReference type="ARBA" id="ARBA00004167"/>
    </source>
</evidence>
<feature type="compositionally biased region" description="Polar residues" evidence="9">
    <location>
        <begin position="228"/>
        <end position="238"/>
    </location>
</feature>
<feature type="compositionally biased region" description="Acidic residues" evidence="9">
    <location>
        <begin position="389"/>
        <end position="405"/>
    </location>
</feature>
<feature type="region of interest" description="Disordered" evidence="9">
    <location>
        <begin position="297"/>
        <end position="318"/>
    </location>
</feature>
<keyword evidence="2 10" id="KW-0812">Transmembrane</keyword>
<dbReference type="PROSITE" id="PS50089">
    <property type="entry name" value="ZF_RING_2"/>
    <property type="match status" value="1"/>
</dbReference>
<feature type="region of interest" description="Disordered" evidence="9">
    <location>
        <begin position="711"/>
        <end position="787"/>
    </location>
</feature>
<dbReference type="InterPro" id="IPR051653">
    <property type="entry name" value="E3_ligase_sorting_rcpt"/>
</dbReference>